<comment type="caution">
    <text evidence="1">The sequence shown here is derived from an EMBL/GenBank/DDBJ whole genome shotgun (WGS) entry which is preliminary data.</text>
</comment>
<proteinExistence type="predicted"/>
<gene>
    <name evidence="1" type="ORF">ACOLOM_LOCUS5773</name>
</gene>
<organism evidence="1 2">
    <name type="scientific">Acaulospora colombiana</name>
    <dbReference type="NCBI Taxonomy" id="27376"/>
    <lineage>
        <taxon>Eukaryota</taxon>
        <taxon>Fungi</taxon>
        <taxon>Fungi incertae sedis</taxon>
        <taxon>Mucoromycota</taxon>
        <taxon>Glomeromycotina</taxon>
        <taxon>Glomeromycetes</taxon>
        <taxon>Diversisporales</taxon>
        <taxon>Acaulosporaceae</taxon>
        <taxon>Acaulospora</taxon>
    </lineage>
</organism>
<reference evidence="1" key="1">
    <citation type="submission" date="2021-06" db="EMBL/GenBank/DDBJ databases">
        <authorList>
            <person name="Kallberg Y."/>
            <person name="Tangrot J."/>
            <person name="Rosling A."/>
        </authorList>
    </citation>
    <scope>NUCLEOTIDE SEQUENCE</scope>
    <source>
        <strain evidence="1">CL356</strain>
    </source>
</reference>
<keyword evidence="2" id="KW-1185">Reference proteome</keyword>
<evidence type="ECO:0000313" key="2">
    <source>
        <dbReference type="Proteomes" id="UP000789525"/>
    </source>
</evidence>
<feature type="non-terminal residue" evidence="1">
    <location>
        <position position="1"/>
    </location>
</feature>
<sequence length="99" mass="11161">TGKRVDFYSEQEGITKKYKRFNWIVFFSPSGVDVALGDLKKLEYWDEVKIAAIGKTTGSYLEETKGIKVHVVSPKPDPESLVNSIDEYDDVTISRSGIE</sequence>
<dbReference type="EMBL" id="CAJVPT010011017">
    <property type="protein sequence ID" value="CAG8575674.1"/>
    <property type="molecule type" value="Genomic_DNA"/>
</dbReference>
<accession>A0ACA9MFM0</accession>
<protein>
    <submittedName>
        <fullName evidence="1">1363_t:CDS:1</fullName>
    </submittedName>
</protein>
<name>A0ACA9MFM0_9GLOM</name>
<evidence type="ECO:0000313" key="1">
    <source>
        <dbReference type="EMBL" id="CAG8575674.1"/>
    </source>
</evidence>
<dbReference type="Proteomes" id="UP000789525">
    <property type="component" value="Unassembled WGS sequence"/>
</dbReference>